<dbReference type="HOGENOM" id="CLU_2850097_0_0_1"/>
<gene>
    <name evidence="1" type="ORF">LACBIDRAFT_314369</name>
</gene>
<dbReference type="AlphaFoldDB" id="B0DYE4"/>
<proteinExistence type="predicted"/>
<dbReference type="GeneID" id="6084601"/>
<dbReference type="KEGG" id="lbc:LACBIDRAFT_314369"/>
<accession>B0DYE4</accession>
<organism evidence="2">
    <name type="scientific">Laccaria bicolor (strain S238N-H82 / ATCC MYA-4686)</name>
    <name type="common">Bicoloured deceiver</name>
    <name type="synonym">Laccaria laccata var. bicolor</name>
    <dbReference type="NCBI Taxonomy" id="486041"/>
    <lineage>
        <taxon>Eukaryota</taxon>
        <taxon>Fungi</taxon>
        <taxon>Dikarya</taxon>
        <taxon>Basidiomycota</taxon>
        <taxon>Agaricomycotina</taxon>
        <taxon>Agaricomycetes</taxon>
        <taxon>Agaricomycetidae</taxon>
        <taxon>Agaricales</taxon>
        <taxon>Agaricineae</taxon>
        <taxon>Hydnangiaceae</taxon>
        <taxon>Laccaria</taxon>
    </lineage>
</organism>
<dbReference type="InParanoid" id="B0DYE4"/>
<sequence length="65" mass="7285">MAVSTDEIWPRVMPNGAHLNRQTPQTEGPYGLCKRVEILHLWSISSRQECVDSFRSGLKNGCAVN</sequence>
<name>B0DYE4_LACBS</name>
<reference evidence="1 2" key="1">
    <citation type="journal article" date="2008" name="Nature">
        <title>The genome of Laccaria bicolor provides insights into mycorrhizal symbiosis.</title>
        <authorList>
            <person name="Martin F."/>
            <person name="Aerts A."/>
            <person name="Ahren D."/>
            <person name="Brun A."/>
            <person name="Danchin E.G.J."/>
            <person name="Duchaussoy F."/>
            <person name="Gibon J."/>
            <person name="Kohler A."/>
            <person name="Lindquist E."/>
            <person name="Pereda V."/>
            <person name="Salamov A."/>
            <person name="Shapiro H.J."/>
            <person name="Wuyts J."/>
            <person name="Blaudez D."/>
            <person name="Buee M."/>
            <person name="Brokstein P."/>
            <person name="Canbaeck B."/>
            <person name="Cohen D."/>
            <person name="Courty P.E."/>
            <person name="Coutinho P.M."/>
            <person name="Delaruelle C."/>
            <person name="Detter J.C."/>
            <person name="Deveau A."/>
            <person name="DiFazio S."/>
            <person name="Duplessis S."/>
            <person name="Fraissinet-Tachet L."/>
            <person name="Lucic E."/>
            <person name="Frey-Klett P."/>
            <person name="Fourrey C."/>
            <person name="Feussner I."/>
            <person name="Gay G."/>
            <person name="Grimwood J."/>
            <person name="Hoegger P.J."/>
            <person name="Jain P."/>
            <person name="Kilaru S."/>
            <person name="Labbe J."/>
            <person name="Lin Y.C."/>
            <person name="Legue V."/>
            <person name="Le Tacon F."/>
            <person name="Marmeisse R."/>
            <person name="Melayah D."/>
            <person name="Montanini B."/>
            <person name="Muratet M."/>
            <person name="Nehls U."/>
            <person name="Niculita-Hirzel H."/>
            <person name="Oudot-Le Secq M.P."/>
            <person name="Peter M."/>
            <person name="Quesneville H."/>
            <person name="Rajashekar B."/>
            <person name="Reich M."/>
            <person name="Rouhier N."/>
            <person name="Schmutz J."/>
            <person name="Yin T."/>
            <person name="Chalot M."/>
            <person name="Henrissat B."/>
            <person name="Kuees U."/>
            <person name="Lucas S."/>
            <person name="Van de Peer Y."/>
            <person name="Podila G.K."/>
            <person name="Polle A."/>
            <person name="Pukkila P.J."/>
            <person name="Richardson P.M."/>
            <person name="Rouze P."/>
            <person name="Sanders I.R."/>
            <person name="Stajich J.E."/>
            <person name="Tunlid A."/>
            <person name="Tuskan G."/>
            <person name="Grigoriev I.V."/>
        </authorList>
    </citation>
    <scope>NUCLEOTIDE SEQUENCE [LARGE SCALE GENOMIC DNA]</scope>
    <source>
        <strain evidence="2">S238N-H82 / ATCC MYA-4686</strain>
    </source>
</reference>
<protein>
    <submittedName>
        <fullName evidence="1">Predicted protein</fullName>
    </submittedName>
</protein>
<dbReference type="RefSeq" id="XP_001888934.1">
    <property type="nucleotide sequence ID" value="XM_001888899.1"/>
</dbReference>
<evidence type="ECO:0000313" key="1">
    <source>
        <dbReference type="EMBL" id="EDR00375.1"/>
    </source>
</evidence>
<dbReference type="EMBL" id="DS547150">
    <property type="protein sequence ID" value="EDR00375.1"/>
    <property type="molecule type" value="Genomic_DNA"/>
</dbReference>
<keyword evidence="2" id="KW-1185">Reference proteome</keyword>
<evidence type="ECO:0000313" key="2">
    <source>
        <dbReference type="Proteomes" id="UP000001194"/>
    </source>
</evidence>
<dbReference type="Proteomes" id="UP000001194">
    <property type="component" value="Unassembled WGS sequence"/>
</dbReference>